<dbReference type="Gene3D" id="3.30.70.330">
    <property type="match status" value="2"/>
</dbReference>
<dbReference type="SMART" id="SM00360">
    <property type="entry name" value="RRM"/>
    <property type="match status" value="2"/>
</dbReference>
<dbReference type="PROSITE" id="PS50102">
    <property type="entry name" value="RRM"/>
    <property type="match status" value="2"/>
</dbReference>
<reference evidence="6" key="1">
    <citation type="journal article" date="2025" name="Foods">
        <title>Unveiling the Microbial Signatures of Arabica Coffee Cherries: Insights into Ripeness Specific Diversity, Functional Traits, and Implications for Quality and Safety.</title>
        <authorList>
            <consortium name="RefSeq"/>
            <person name="Tenea G.N."/>
            <person name="Cifuentes V."/>
            <person name="Reyes P."/>
            <person name="Cevallos-Vallejos M."/>
        </authorList>
    </citation>
    <scope>NUCLEOTIDE SEQUENCE [LARGE SCALE GENOMIC DNA]</scope>
</reference>
<evidence type="ECO:0000256" key="3">
    <source>
        <dbReference type="SAM" id="MobiDB-lite"/>
    </source>
</evidence>
<feature type="compositionally biased region" description="Polar residues" evidence="3">
    <location>
        <begin position="118"/>
        <end position="129"/>
    </location>
</feature>
<dbReference type="Pfam" id="PF00076">
    <property type="entry name" value="RRM_1"/>
    <property type="match status" value="2"/>
</dbReference>
<evidence type="ECO:0000256" key="1">
    <source>
        <dbReference type="ARBA" id="ARBA00022884"/>
    </source>
</evidence>
<organism evidence="6 7">
    <name type="scientific">Coffea arabica</name>
    <name type="common">Arabian coffee</name>
    <dbReference type="NCBI Taxonomy" id="13443"/>
    <lineage>
        <taxon>Eukaryota</taxon>
        <taxon>Viridiplantae</taxon>
        <taxon>Streptophyta</taxon>
        <taxon>Embryophyta</taxon>
        <taxon>Tracheophyta</taxon>
        <taxon>Spermatophyta</taxon>
        <taxon>Magnoliopsida</taxon>
        <taxon>eudicotyledons</taxon>
        <taxon>Gunneridae</taxon>
        <taxon>Pentapetalae</taxon>
        <taxon>asterids</taxon>
        <taxon>lamiids</taxon>
        <taxon>Gentianales</taxon>
        <taxon>Rubiaceae</taxon>
        <taxon>Ixoroideae</taxon>
        <taxon>Gardenieae complex</taxon>
        <taxon>Bertiereae - Coffeeae clade</taxon>
        <taxon>Coffeeae</taxon>
        <taxon>Coffea</taxon>
    </lineage>
</organism>
<dbReference type="SUPFAM" id="SSF51045">
    <property type="entry name" value="WW domain"/>
    <property type="match status" value="1"/>
</dbReference>
<dbReference type="SMART" id="SM00456">
    <property type="entry name" value="WW"/>
    <property type="match status" value="1"/>
</dbReference>
<proteinExistence type="predicted"/>
<dbReference type="InterPro" id="IPR001202">
    <property type="entry name" value="WW_dom"/>
</dbReference>
<evidence type="ECO:0000313" key="6">
    <source>
        <dbReference type="Proteomes" id="UP001652660"/>
    </source>
</evidence>
<dbReference type="InterPro" id="IPR012677">
    <property type="entry name" value="Nucleotide-bd_a/b_plait_sf"/>
</dbReference>
<dbReference type="PANTHER" id="PTHR48025">
    <property type="entry name" value="OS02G0815200 PROTEIN"/>
    <property type="match status" value="1"/>
</dbReference>
<evidence type="ECO:0000259" key="5">
    <source>
        <dbReference type="PROSITE" id="PS50102"/>
    </source>
</evidence>
<dbReference type="InterPro" id="IPR050502">
    <property type="entry name" value="Euk_RNA-bind_prot"/>
</dbReference>
<dbReference type="InterPro" id="IPR000504">
    <property type="entry name" value="RRM_dom"/>
</dbReference>
<gene>
    <name evidence="7" type="primary">LOC113718914</name>
</gene>
<keyword evidence="6" id="KW-1185">Reference proteome</keyword>
<sequence>MDDPHRRRGGGGGGEERCGGGDDRSAPESILRNSHPSDDSVPVSDPHYHHAHSHDNKSRGNPSYADHYNRQQERRRHHHSFNSEPNDYPAAARVDSNFTCHSLSPCSSSSGVRKRQFSHSNDSLQLQGTSAPDHYGNGCRIVKLYVAGVPKTATREDIGSVFAEHGNIVEIVLIRDKRTGQQGECCFVKYTTIEEADRAIRALHDRYTFPGGVAPLTVRYADGQKERYGSFDQQLLKLYVGCVNKQSTDTEIEEIFSRFGIVEDVFIVRDEMRQHRGCAFVQFSRREMAVAAINALHGSYIMRSTYYNKCKPELGCASNASESMPNSSLSCSSFGAITGIDSSVECEWSEHMCPDGYPYYYNCVTSDSRWEKPEEYALYERQLLKLEEQPQLQISH</sequence>
<dbReference type="SUPFAM" id="SSF54928">
    <property type="entry name" value="RNA-binding domain, RBD"/>
    <property type="match status" value="1"/>
</dbReference>
<dbReference type="PROSITE" id="PS01159">
    <property type="entry name" value="WW_DOMAIN_1"/>
    <property type="match status" value="1"/>
</dbReference>
<evidence type="ECO:0000256" key="2">
    <source>
        <dbReference type="PROSITE-ProRule" id="PRU00176"/>
    </source>
</evidence>
<feature type="domain" description="RRM" evidence="5">
    <location>
        <begin position="236"/>
        <end position="312"/>
    </location>
</feature>
<feature type="compositionally biased region" description="Basic and acidic residues" evidence="3">
    <location>
        <begin position="14"/>
        <end position="26"/>
    </location>
</feature>
<dbReference type="RefSeq" id="XP_071922020.1">
    <property type="nucleotide sequence ID" value="XM_072065919.1"/>
</dbReference>
<feature type="domain" description="WW" evidence="4">
    <location>
        <begin position="342"/>
        <end position="375"/>
    </location>
</feature>
<accession>A0ABM4VR71</accession>
<keyword evidence="1 2" id="KW-0694">RNA-binding</keyword>
<reference evidence="7" key="2">
    <citation type="submission" date="2025-08" db="UniProtKB">
        <authorList>
            <consortium name="RefSeq"/>
        </authorList>
    </citation>
    <scope>IDENTIFICATION</scope>
    <source>
        <tissue evidence="7">Leaves</tissue>
    </source>
</reference>
<dbReference type="Pfam" id="PF00397">
    <property type="entry name" value="WW"/>
    <property type="match status" value="1"/>
</dbReference>
<dbReference type="PROSITE" id="PS50020">
    <property type="entry name" value="WW_DOMAIN_2"/>
    <property type="match status" value="1"/>
</dbReference>
<name>A0ABM4VR71_COFAR</name>
<feature type="region of interest" description="Disordered" evidence="3">
    <location>
        <begin position="1"/>
        <end position="90"/>
    </location>
</feature>
<dbReference type="InterPro" id="IPR035979">
    <property type="entry name" value="RBD_domain_sf"/>
</dbReference>
<evidence type="ECO:0000313" key="7">
    <source>
        <dbReference type="RefSeq" id="XP_071922020.1"/>
    </source>
</evidence>
<protein>
    <submittedName>
        <fullName evidence="7">Uncharacterized protein isoform X2</fullName>
    </submittedName>
</protein>
<evidence type="ECO:0000259" key="4">
    <source>
        <dbReference type="PROSITE" id="PS50020"/>
    </source>
</evidence>
<dbReference type="Proteomes" id="UP001652660">
    <property type="component" value="Chromosome 1e"/>
</dbReference>
<dbReference type="InterPro" id="IPR036020">
    <property type="entry name" value="WW_dom_sf"/>
</dbReference>
<feature type="region of interest" description="Disordered" evidence="3">
    <location>
        <begin position="105"/>
        <end position="129"/>
    </location>
</feature>
<feature type="domain" description="RRM" evidence="5">
    <location>
        <begin position="142"/>
        <end position="223"/>
    </location>
</feature>
<dbReference type="PANTHER" id="PTHR48025:SF1">
    <property type="entry name" value="RRM DOMAIN-CONTAINING PROTEIN"/>
    <property type="match status" value="1"/>
</dbReference>
<dbReference type="GeneID" id="113718914"/>
<dbReference type="CDD" id="cd00201">
    <property type="entry name" value="WW"/>
    <property type="match status" value="1"/>
</dbReference>
<dbReference type="Gene3D" id="2.20.70.10">
    <property type="match status" value="1"/>
</dbReference>